<evidence type="ECO:0000256" key="1">
    <source>
        <dbReference type="SAM" id="Phobius"/>
    </source>
</evidence>
<evidence type="ECO:0000313" key="3">
    <source>
        <dbReference type="EMBL" id="KIM79049.1"/>
    </source>
</evidence>
<reference evidence="3 4" key="1">
    <citation type="submission" date="2014-04" db="EMBL/GenBank/DDBJ databases">
        <authorList>
            <consortium name="DOE Joint Genome Institute"/>
            <person name="Kuo A."/>
            <person name="Tarkka M."/>
            <person name="Buscot F."/>
            <person name="Kohler A."/>
            <person name="Nagy L.G."/>
            <person name="Floudas D."/>
            <person name="Copeland A."/>
            <person name="Barry K.W."/>
            <person name="Cichocki N."/>
            <person name="Veneault-Fourrey C."/>
            <person name="LaButti K."/>
            <person name="Lindquist E.A."/>
            <person name="Lipzen A."/>
            <person name="Lundell T."/>
            <person name="Morin E."/>
            <person name="Murat C."/>
            <person name="Sun H."/>
            <person name="Tunlid A."/>
            <person name="Henrissat B."/>
            <person name="Grigoriev I.V."/>
            <person name="Hibbett D.S."/>
            <person name="Martin F."/>
            <person name="Nordberg H.P."/>
            <person name="Cantor M.N."/>
            <person name="Hua S.X."/>
        </authorList>
    </citation>
    <scope>NUCLEOTIDE SEQUENCE [LARGE SCALE GENOMIC DNA]</scope>
    <source>
        <strain evidence="3 4">F 1598</strain>
    </source>
</reference>
<sequence>MVLRAGAQAAQFLRVATIAVGAYDYLITIPAEYRFYKSQQYYGRIALSCILFILIRYISVILVMLGGVVWFGTYSLEACKRWYMLPPIFKVLQVMVSQFVLGIRTYNLSQRSRPVGVVILALYVATCVAQWVANMYGRSPTLNSDATQCHRAMVHGLHTGPWVHYMVAIIYDTVVTAMSFRYLLKYYFSATTSLISRVTKMMMYDGLGYFVLITATNVFNLVLYRTSEDTQGAGVSLSYVATWIMTQRILIDLNEASVERRNRDSFVTISKTIESAEVVSAAVRAQFESDKDEVWTEPSLDVTSSAERGEQLNVQVRVERTLRVEDHPWLLERGICRSRRTESAWASAGSWSTATHDTRDERIRAMRDPTMVTVR</sequence>
<feature type="transmembrane region" description="Helical" evidence="1">
    <location>
        <begin position="45"/>
        <end position="71"/>
    </location>
</feature>
<feature type="domain" description="DUF6533" evidence="2">
    <location>
        <begin position="13"/>
        <end position="60"/>
    </location>
</feature>
<dbReference type="EMBL" id="KN833012">
    <property type="protein sequence ID" value="KIM79049.1"/>
    <property type="molecule type" value="Genomic_DNA"/>
</dbReference>
<name>A0A0C3FGS9_PILCF</name>
<feature type="transmembrane region" description="Helical" evidence="1">
    <location>
        <begin position="162"/>
        <end position="184"/>
    </location>
</feature>
<dbReference type="Proteomes" id="UP000054166">
    <property type="component" value="Unassembled WGS sequence"/>
</dbReference>
<dbReference type="Pfam" id="PF20151">
    <property type="entry name" value="DUF6533"/>
    <property type="match status" value="1"/>
</dbReference>
<dbReference type="InterPro" id="IPR045340">
    <property type="entry name" value="DUF6533"/>
</dbReference>
<dbReference type="OrthoDB" id="3346251at2759"/>
<keyword evidence="1" id="KW-0472">Membrane</keyword>
<keyword evidence="1" id="KW-1133">Transmembrane helix</keyword>
<dbReference type="HOGENOM" id="CLU_049338_0_0_1"/>
<feature type="transmembrane region" description="Helical" evidence="1">
    <location>
        <begin position="115"/>
        <end position="133"/>
    </location>
</feature>
<dbReference type="InParanoid" id="A0A0C3FGS9"/>
<dbReference type="AlphaFoldDB" id="A0A0C3FGS9"/>
<keyword evidence="4" id="KW-1185">Reference proteome</keyword>
<organism evidence="3 4">
    <name type="scientific">Piloderma croceum (strain F 1598)</name>
    <dbReference type="NCBI Taxonomy" id="765440"/>
    <lineage>
        <taxon>Eukaryota</taxon>
        <taxon>Fungi</taxon>
        <taxon>Dikarya</taxon>
        <taxon>Basidiomycota</taxon>
        <taxon>Agaricomycotina</taxon>
        <taxon>Agaricomycetes</taxon>
        <taxon>Agaricomycetidae</taxon>
        <taxon>Atheliales</taxon>
        <taxon>Atheliaceae</taxon>
        <taxon>Piloderma</taxon>
    </lineage>
</organism>
<evidence type="ECO:0000259" key="2">
    <source>
        <dbReference type="Pfam" id="PF20151"/>
    </source>
</evidence>
<keyword evidence="1" id="KW-0812">Transmembrane</keyword>
<proteinExistence type="predicted"/>
<gene>
    <name evidence="3" type="ORF">PILCRDRAFT_823903</name>
</gene>
<feature type="transmembrane region" description="Helical" evidence="1">
    <location>
        <begin position="204"/>
        <end position="224"/>
    </location>
</feature>
<accession>A0A0C3FGS9</accession>
<feature type="transmembrane region" description="Helical" evidence="1">
    <location>
        <begin position="83"/>
        <end position="103"/>
    </location>
</feature>
<dbReference type="STRING" id="765440.A0A0C3FGS9"/>
<reference evidence="4" key="2">
    <citation type="submission" date="2015-01" db="EMBL/GenBank/DDBJ databases">
        <title>Evolutionary Origins and Diversification of the Mycorrhizal Mutualists.</title>
        <authorList>
            <consortium name="DOE Joint Genome Institute"/>
            <consortium name="Mycorrhizal Genomics Consortium"/>
            <person name="Kohler A."/>
            <person name="Kuo A."/>
            <person name="Nagy L.G."/>
            <person name="Floudas D."/>
            <person name="Copeland A."/>
            <person name="Barry K.W."/>
            <person name="Cichocki N."/>
            <person name="Veneault-Fourrey C."/>
            <person name="LaButti K."/>
            <person name="Lindquist E.A."/>
            <person name="Lipzen A."/>
            <person name="Lundell T."/>
            <person name="Morin E."/>
            <person name="Murat C."/>
            <person name="Riley R."/>
            <person name="Ohm R."/>
            <person name="Sun H."/>
            <person name="Tunlid A."/>
            <person name="Henrissat B."/>
            <person name="Grigoriev I.V."/>
            <person name="Hibbett D.S."/>
            <person name="Martin F."/>
        </authorList>
    </citation>
    <scope>NUCLEOTIDE SEQUENCE [LARGE SCALE GENOMIC DNA]</scope>
    <source>
        <strain evidence="4">F 1598</strain>
    </source>
</reference>
<evidence type="ECO:0000313" key="4">
    <source>
        <dbReference type="Proteomes" id="UP000054166"/>
    </source>
</evidence>
<feature type="transmembrane region" description="Helical" evidence="1">
    <location>
        <begin position="12"/>
        <end position="33"/>
    </location>
</feature>
<protein>
    <recommendedName>
        <fullName evidence="2">DUF6533 domain-containing protein</fullName>
    </recommendedName>
</protein>